<evidence type="ECO:0000256" key="5">
    <source>
        <dbReference type="ARBA" id="ARBA00023136"/>
    </source>
</evidence>
<evidence type="ECO:0000256" key="3">
    <source>
        <dbReference type="ARBA" id="ARBA00022692"/>
    </source>
</evidence>
<evidence type="ECO:0000256" key="1">
    <source>
        <dbReference type="ARBA" id="ARBA00004141"/>
    </source>
</evidence>
<feature type="transmembrane region" description="Helical" evidence="7">
    <location>
        <begin position="395"/>
        <end position="419"/>
    </location>
</feature>
<dbReference type="SUPFAM" id="SSF103473">
    <property type="entry name" value="MFS general substrate transporter"/>
    <property type="match status" value="1"/>
</dbReference>
<dbReference type="AlphaFoldDB" id="A0A2N5VC69"/>
<evidence type="ECO:0000256" key="6">
    <source>
        <dbReference type="SAM" id="MobiDB-lite"/>
    </source>
</evidence>
<feature type="region of interest" description="Disordered" evidence="6">
    <location>
        <begin position="431"/>
        <end position="511"/>
    </location>
</feature>
<reference evidence="8 9" key="1">
    <citation type="submission" date="2017-11" db="EMBL/GenBank/DDBJ databases">
        <title>De novo assembly and phasing of dikaryotic genomes from two isolates of Puccinia coronata f. sp. avenae, the causal agent of oat crown rust.</title>
        <authorList>
            <person name="Miller M.E."/>
            <person name="Zhang Y."/>
            <person name="Omidvar V."/>
            <person name="Sperschneider J."/>
            <person name="Schwessinger B."/>
            <person name="Raley C."/>
            <person name="Palmer J.M."/>
            <person name="Garnica D."/>
            <person name="Upadhyaya N."/>
            <person name="Rathjen J."/>
            <person name="Taylor J.M."/>
            <person name="Park R.F."/>
            <person name="Dodds P.N."/>
            <person name="Hirsch C.D."/>
            <person name="Kianian S.F."/>
            <person name="Figueroa M."/>
        </authorList>
    </citation>
    <scope>NUCLEOTIDE SEQUENCE [LARGE SCALE GENOMIC DNA]</scope>
    <source>
        <strain evidence="8">12SD80</strain>
    </source>
</reference>
<protein>
    <recommendedName>
        <fullName evidence="10">Major facilitator superfamily (MFS) profile domain-containing protein</fullName>
    </recommendedName>
</protein>
<keyword evidence="3 7" id="KW-0812">Transmembrane</keyword>
<evidence type="ECO:0000313" key="8">
    <source>
        <dbReference type="EMBL" id="PLW47595.1"/>
    </source>
</evidence>
<evidence type="ECO:0000256" key="2">
    <source>
        <dbReference type="ARBA" id="ARBA00022448"/>
    </source>
</evidence>
<feature type="transmembrane region" description="Helical" evidence="7">
    <location>
        <begin position="139"/>
        <end position="159"/>
    </location>
</feature>
<keyword evidence="5 7" id="KW-0472">Membrane</keyword>
<dbReference type="Proteomes" id="UP000235392">
    <property type="component" value="Unassembled WGS sequence"/>
</dbReference>
<feature type="transmembrane region" description="Helical" evidence="7">
    <location>
        <begin position="180"/>
        <end position="198"/>
    </location>
</feature>
<evidence type="ECO:0000256" key="7">
    <source>
        <dbReference type="SAM" id="Phobius"/>
    </source>
</evidence>
<dbReference type="Gene3D" id="1.20.1250.20">
    <property type="entry name" value="MFS general substrate transporter like domains"/>
    <property type="match status" value="1"/>
</dbReference>
<keyword evidence="2" id="KW-0813">Transport</keyword>
<comment type="subcellular location">
    <subcellularLocation>
        <location evidence="1">Membrane</location>
        <topology evidence="1">Multi-pass membrane protein</topology>
    </subcellularLocation>
</comment>
<accession>A0A2N5VC69</accession>
<dbReference type="GO" id="GO:0008506">
    <property type="term" value="F:sucrose:proton symporter activity"/>
    <property type="evidence" value="ECO:0007669"/>
    <property type="project" value="TreeGrafter"/>
</dbReference>
<gene>
    <name evidence="8" type="ORF">PCASD_08162</name>
</gene>
<name>A0A2N5VC69_9BASI</name>
<dbReference type="EMBL" id="PGCI01000030">
    <property type="protein sequence ID" value="PLW47595.1"/>
    <property type="molecule type" value="Genomic_DNA"/>
</dbReference>
<feature type="transmembrane region" description="Helical" evidence="7">
    <location>
        <begin position="101"/>
        <end position="119"/>
    </location>
</feature>
<organism evidence="8 9">
    <name type="scientific">Puccinia coronata f. sp. avenae</name>
    <dbReference type="NCBI Taxonomy" id="200324"/>
    <lineage>
        <taxon>Eukaryota</taxon>
        <taxon>Fungi</taxon>
        <taxon>Dikarya</taxon>
        <taxon>Basidiomycota</taxon>
        <taxon>Pucciniomycotina</taxon>
        <taxon>Pucciniomycetes</taxon>
        <taxon>Pucciniales</taxon>
        <taxon>Pucciniaceae</taxon>
        <taxon>Puccinia</taxon>
    </lineage>
</organism>
<feature type="compositionally biased region" description="Low complexity" evidence="6">
    <location>
        <begin position="471"/>
        <end position="481"/>
    </location>
</feature>
<evidence type="ECO:0000313" key="9">
    <source>
        <dbReference type="Proteomes" id="UP000235392"/>
    </source>
</evidence>
<evidence type="ECO:0008006" key="10">
    <source>
        <dbReference type="Google" id="ProtNLM"/>
    </source>
</evidence>
<feature type="transmembrane region" description="Helical" evidence="7">
    <location>
        <begin position="330"/>
        <end position="351"/>
    </location>
</feature>
<feature type="transmembrane region" description="Helical" evidence="7">
    <location>
        <begin position="292"/>
        <end position="310"/>
    </location>
</feature>
<feature type="transmembrane region" description="Helical" evidence="7">
    <location>
        <begin position="213"/>
        <end position="233"/>
    </location>
</feature>
<keyword evidence="4 7" id="KW-1133">Transmembrane helix</keyword>
<dbReference type="Pfam" id="PF13347">
    <property type="entry name" value="MFS_2"/>
    <property type="match status" value="1"/>
</dbReference>
<dbReference type="PANTHER" id="PTHR19432:SF91">
    <property type="entry name" value="GENERAL ALPHA-GLUCOSIDE PERMEASE"/>
    <property type="match status" value="1"/>
</dbReference>
<sequence>MSTASAPHRRRTTASGQRALPYVDGNRAWKRMACMTVSSFGTQFLWSAEMSQATPFLLSLGISKSRVALVLMAGPLSGLFTQPIVGLYADKNPHRLGRRRPFIIQGGLCVLVSLSTFAWCQEVAGIVAESGSQAHQNLSAFLAVVSFYALDISINIVTVCNKCLMIDVLPAGEQQLANAYAARFSGVSAVLTMLISLLDLPHLFKTTTSQLKLIAYIGGPVFVVSHLVMCVTVHEKRFVPGPAASSSGDAAAADDQARGAIWKAMSNMVTRFWEVWRSLDGTLVQPLCWIELWAWLGWFPLIFYSTTWIGDTWRRTSGETDDEQATRVGAIGLLVHSLLSLLGWILIPALVAHFRHRKYGGRSDGSRSLVDLWGYSQIAFGALLLLSPFCENSVPLSVLLIGACGVPWAITAWAPFALLAEAILEKPEWGDDDATEAEDTSQRLLAESVPVSRPNGEAASGHPMIPLQPLSSSSSSSSSPSTLTDRSEPGADLASSLQLDGSAGSDAESETEGLIMEEQSYGHHHHQIGKAGGSSSSNQVPVAGTVLGIHNVFIVIPQFIISFISSVLFKFLEPGSSEPTSADPPAALRTHTLSEIGWIFT</sequence>
<evidence type="ECO:0000256" key="4">
    <source>
        <dbReference type="ARBA" id="ARBA00022989"/>
    </source>
</evidence>
<dbReference type="PANTHER" id="PTHR19432">
    <property type="entry name" value="SUGAR TRANSPORTER"/>
    <property type="match status" value="1"/>
</dbReference>
<comment type="caution">
    <text evidence="8">The sequence shown here is derived from an EMBL/GenBank/DDBJ whole genome shotgun (WGS) entry which is preliminary data.</text>
</comment>
<feature type="transmembrane region" description="Helical" evidence="7">
    <location>
        <begin position="67"/>
        <end position="89"/>
    </location>
</feature>
<feature type="transmembrane region" description="Helical" evidence="7">
    <location>
        <begin position="372"/>
        <end position="389"/>
    </location>
</feature>
<proteinExistence type="predicted"/>
<dbReference type="InterPro" id="IPR036259">
    <property type="entry name" value="MFS_trans_sf"/>
</dbReference>
<dbReference type="GO" id="GO:0005886">
    <property type="term" value="C:plasma membrane"/>
    <property type="evidence" value="ECO:0007669"/>
    <property type="project" value="TreeGrafter"/>
</dbReference>